<feature type="compositionally biased region" description="Basic and acidic residues" evidence="1">
    <location>
        <begin position="54"/>
        <end position="68"/>
    </location>
</feature>
<dbReference type="OrthoDB" id="3564692at2759"/>
<dbReference type="Proteomes" id="UP000566819">
    <property type="component" value="Unassembled WGS sequence"/>
</dbReference>
<comment type="caution">
    <text evidence="2">The sequence shown here is derived from an EMBL/GenBank/DDBJ whole genome shotgun (WGS) entry which is preliminary data.</text>
</comment>
<accession>A0A8H4W0B4</accession>
<reference evidence="2 3" key="1">
    <citation type="submission" date="2020-03" db="EMBL/GenBank/DDBJ databases">
        <title>Draft Genome Sequence of Cudoniella acicularis.</title>
        <authorList>
            <person name="Buettner E."/>
            <person name="Kellner H."/>
        </authorList>
    </citation>
    <scope>NUCLEOTIDE SEQUENCE [LARGE SCALE GENOMIC DNA]</scope>
    <source>
        <strain evidence="2 3">DSM 108380</strain>
    </source>
</reference>
<evidence type="ECO:0000313" key="3">
    <source>
        <dbReference type="Proteomes" id="UP000566819"/>
    </source>
</evidence>
<name>A0A8H4W0B4_9HELO</name>
<protein>
    <submittedName>
        <fullName evidence="2">Uncharacterized protein</fullName>
    </submittedName>
</protein>
<evidence type="ECO:0000313" key="2">
    <source>
        <dbReference type="EMBL" id="KAF4626940.1"/>
    </source>
</evidence>
<evidence type="ECO:0000256" key="1">
    <source>
        <dbReference type="SAM" id="MobiDB-lite"/>
    </source>
</evidence>
<proteinExistence type="predicted"/>
<dbReference type="EMBL" id="JAAMPI010001056">
    <property type="protein sequence ID" value="KAF4626940.1"/>
    <property type="molecule type" value="Genomic_DNA"/>
</dbReference>
<sequence length="180" mass="20102">MDIIDQIAIPPTLQPNRITGLDGSRYHFEFTLPDHLSHPPPIQKQSFHLQGGDPIRKRPLERADDQSNKRISTSQIGNTPEPLILEARDLLVKAIGLAKSHDEQSRILDLLEIFRDYTEKGKVYTTSKIIASQVANLESTTRKIESKTKELAKATNKPPTITQIASIDPKSTTNTAISQE</sequence>
<keyword evidence="3" id="KW-1185">Reference proteome</keyword>
<gene>
    <name evidence="2" type="ORF">G7Y89_g11216</name>
</gene>
<feature type="region of interest" description="Disordered" evidence="1">
    <location>
        <begin position="32"/>
        <end position="77"/>
    </location>
</feature>
<dbReference type="AlphaFoldDB" id="A0A8H4W0B4"/>
<organism evidence="2 3">
    <name type="scientific">Cudoniella acicularis</name>
    <dbReference type="NCBI Taxonomy" id="354080"/>
    <lineage>
        <taxon>Eukaryota</taxon>
        <taxon>Fungi</taxon>
        <taxon>Dikarya</taxon>
        <taxon>Ascomycota</taxon>
        <taxon>Pezizomycotina</taxon>
        <taxon>Leotiomycetes</taxon>
        <taxon>Helotiales</taxon>
        <taxon>Tricladiaceae</taxon>
        <taxon>Cudoniella</taxon>
    </lineage>
</organism>